<evidence type="ECO:0000313" key="2">
    <source>
        <dbReference type="Proteomes" id="UP000315234"/>
    </source>
</evidence>
<proteinExistence type="predicted"/>
<reference evidence="1 2" key="1">
    <citation type="submission" date="2019-06" db="EMBL/GenBank/DDBJ databases">
        <title>Draft genome sequence of Corynebacterium striatum NBRC 15291.</title>
        <authorList>
            <person name="Miura T."/>
            <person name="Furukawa M."/>
            <person name="Shimamura M."/>
            <person name="Ohyama Y."/>
            <person name="Yamazoe A."/>
            <person name="Kawasaki H."/>
        </authorList>
    </citation>
    <scope>NUCLEOTIDE SEQUENCE [LARGE SCALE GENOMIC DNA]</scope>
    <source>
        <strain evidence="1 2">NBRC 15291</strain>
    </source>
</reference>
<organism evidence="1 2">
    <name type="scientific">Corynebacterium striatum</name>
    <dbReference type="NCBI Taxonomy" id="43770"/>
    <lineage>
        <taxon>Bacteria</taxon>
        <taxon>Bacillati</taxon>
        <taxon>Actinomycetota</taxon>
        <taxon>Actinomycetes</taxon>
        <taxon>Mycobacteriales</taxon>
        <taxon>Corynebacteriaceae</taxon>
        <taxon>Corynebacterium</taxon>
    </lineage>
</organism>
<comment type="caution">
    <text evidence="1">The sequence shown here is derived from an EMBL/GenBank/DDBJ whole genome shotgun (WGS) entry which is preliminary data.</text>
</comment>
<dbReference type="AlphaFoldDB" id="A0ABC9ZKS9"/>
<dbReference type="Proteomes" id="UP000315234">
    <property type="component" value="Unassembled WGS sequence"/>
</dbReference>
<dbReference type="EMBL" id="BJLD01000001">
    <property type="protein sequence ID" value="GEA42596.1"/>
    <property type="molecule type" value="Genomic_DNA"/>
</dbReference>
<gene>
    <name evidence="1" type="ORF">Cst04h_07660</name>
</gene>
<accession>A0ABC9ZKS9</accession>
<protein>
    <submittedName>
        <fullName evidence="1">Uncharacterized protein</fullName>
    </submittedName>
</protein>
<sequence>MLWRIGGKVQKEMFAARFGEIELRPIEHGCFRRKAALRTRDAQRPTPEFTVEALCKVMNDVAFGHGDKSIACAAKKAQG</sequence>
<evidence type="ECO:0000313" key="1">
    <source>
        <dbReference type="EMBL" id="GEA42596.1"/>
    </source>
</evidence>
<name>A0ABC9ZKS9_CORST</name>